<dbReference type="GO" id="GO:0043565">
    <property type="term" value="F:sequence-specific DNA binding"/>
    <property type="evidence" value="ECO:0007669"/>
    <property type="project" value="InterPro"/>
</dbReference>
<reference evidence="6" key="1">
    <citation type="journal article" date="2021" name="PeerJ">
        <title>Extensive microbial diversity within the chicken gut microbiome revealed by metagenomics and culture.</title>
        <authorList>
            <person name="Gilroy R."/>
            <person name="Ravi A."/>
            <person name="Getino M."/>
            <person name="Pursley I."/>
            <person name="Horton D.L."/>
            <person name="Alikhan N.F."/>
            <person name="Baker D."/>
            <person name="Gharbi K."/>
            <person name="Hall N."/>
            <person name="Watson M."/>
            <person name="Adriaenssens E.M."/>
            <person name="Foster-Nyarko E."/>
            <person name="Jarju S."/>
            <person name="Secka A."/>
            <person name="Antonio M."/>
            <person name="Oren A."/>
            <person name="Chaudhuri R.R."/>
            <person name="La Ragione R."/>
            <person name="Hildebrand F."/>
            <person name="Pallen M.J."/>
        </authorList>
    </citation>
    <scope>NUCLEOTIDE SEQUENCE</scope>
    <source>
        <strain evidence="6">CHK179-7159</strain>
    </source>
</reference>
<evidence type="ECO:0000256" key="1">
    <source>
        <dbReference type="ARBA" id="ARBA00023015"/>
    </source>
</evidence>
<feature type="transmembrane region" description="Helical" evidence="4">
    <location>
        <begin position="9"/>
        <end position="33"/>
    </location>
</feature>
<dbReference type="Pfam" id="PF12833">
    <property type="entry name" value="HTH_18"/>
    <property type="match status" value="1"/>
</dbReference>
<keyword evidence="2" id="KW-0238">DNA-binding</keyword>
<dbReference type="PROSITE" id="PS01124">
    <property type="entry name" value="HTH_ARAC_FAMILY_2"/>
    <property type="match status" value="1"/>
</dbReference>
<reference evidence="6" key="2">
    <citation type="submission" date="2021-04" db="EMBL/GenBank/DDBJ databases">
        <authorList>
            <person name="Gilroy R."/>
        </authorList>
    </citation>
    <scope>NUCLEOTIDE SEQUENCE</scope>
    <source>
        <strain evidence="6">CHK179-7159</strain>
    </source>
</reference>
<sequence length="615" mass="71120">MMKRKRYRYLYRLTLIIFLMLALPVILITWFFWNRSFEEMRKGNEAYYEKMTESFMNGFNRELTELKDHASRLSVGSRKTDSAFFRGEESFQENAYWYYEAVEELKENANFDISDWGIYYYGIDSVITRSGNRSLKQYVENTLLQDGGDAEQAMHFFSEGNYRQMKMVFATTNTADSHEGKMLAGYCTTLGSGGDKALIFYVIDPQNYKDLWNVGYDEEGVYFYVLNSLTDQVFLAFGDAAGAEELRLEETERTTHGIRQKVLYQSSNSLLPLSFAVYVTEDSLQNNITEFYQNMRLLSVFLVLFLLALCVAALYMEYRPVHRLLAGMENYEEYEGGEFETIQNALHDRSVKIQEQEMLVLDLLVSHLLYGVPVSAGKLERLVAGAPATGYCVYLLEGHVLLSSEASQLAKEAEKQFSARLFVTDLQEEEQNVIIAFLKEANAGELEAWMEGRFRERFVSDYFFYPGKMVGSPDEIRSSYLYCCEKKKERETKLTLELEDQKALQSRKEQQKKKRDEILAYLEAHYRDTDLSQTQVADAFQISSYTLSRMFKSQVGIGFTEYVNAKRLDYAKELLLTTSYSIREISILSGFGNDNYFSRIFKASTGVSPTRFREG</sequence>
<evidence type="ECO:0000256" key="3">
    <source>
        <dbReference type="ARBA" id="ARBA00023163"/>
    </source>
</evidence>
<keyword evidence="3" id="KW-0804">Transcription</keyword>
<dbReference type="Proteomes" id="UP000886858">
    <property type="component" value="Unassembled WGS sequence"/>
</dbReference>
<keyword evidence="1" id="KW-0805">Transcription regulation</keyword>
<dbReference type="PANTHER" id="PTHR43280:SF28">
    <property type="entry name" value="HTH-TYPE TRANSCRIPTIONAL ACTIVATOR RHAS"/>
    <property type="match status" value="1"/>
</dbReference>
<evidence type="ECO:0000313" key="7">
    <source>
        <dbReference type="Proteomes" id="UP000886858"/>
    </source>
</evidence>
<dbReference type="AlphaFoldDB" id="A0A9D2L2N2"/>
<keyword evidence="4" id="KW-0812">Transmembrane</keyword>
<dbReference type="SUPFAM" id="SSF46689">
    <property type="entry name" value="Homeodomain-like"/>
    <property type="match status" value="1"/>
</dbReference>
<dbReference type="InterPro" id="IPR009057">
    <property type="entry name" value="Homeodomain-like_sf"/>
</dbReference>
<dbReference type="SMART" id="SM00342">
    <property type="entry name" value="HTH_ARAC"/>
    <property type="match status" value="1"/>
</dbReference>
<name>A0A9D2L2N2_9FIRM</name>
<comment type="caution">
    <text evidence="6">The sequence shown here is derived from an EMBL/GenBank/DDBJ whole genome shotgun (WGS) entry which is preliminary data.</text>
</comment>
<evidence type="ECO:0000313" key="6">
    <source>
        <dbReference type="EMBL" id="HJA94635.1"/>
    </source>
</evidence>
<dbReference type="EMBL" id="DWYY01000191">
    <property type="protein sequence ID" value="HJA94635.1"/>
    <property type="molecule type" value="Genomic_DNA"/>
</dbReference>
<keyword evidence="4" id="KW-0472">Membrane</keyword>
<protein>
    <submittedName>
        <fullName evidence="6">AraC family transcriptional regulator</fullName>
    </submittedName>
</protein>
<dbReference type="GO" id="GO:0003700">
    <property type="term" value="F:DNA-binding transcription factor activity"/>
    <property type="evidence" value="ECO:0007669"/>
    <property type="project" value="InterPro"/>
</dbReference>
<organism evidence="6 7">
    <name type="scientific">Candidatus Eisenbergiella merdipullorum</name>
    <dbReference type="NCBI Taxonomy" id="2838553"/>
    <lineage>
        <taxon>Bacteria</taxon>
        <taxon>Bacillati</taxon>
        <taxon>Bacillota</taxon>
        <taxon>Clostridia</taxon>
        <taxon>Lachnospirales</taxon>
        <taxon>Lachnospiraceae</taxon>
        <taxon>Eisenbergiella</taxon>
    </lineage>
</organism>
<evidence type="ECO:0000256" key="2">
    <source>
        <dbReference type="ARBA" id="ARBA00023125"/>
    </source>
</evidence>
<dbReference type="Gene3D" id="1.10.10.60">
    <property type="entry name" value="Homeodomain-like"/>
    <property type="match status" value="2"/>
</dbReference>
<accession>A0A9D2L2N2</accession>
<feature type="transmembrane region" description="Helical" evidence="4">
    <location>
        <begin position="297"/>
        <end position="316"/>
    </location>
</feature>
<dbReference type="PANTHER" id="PTHR43280">
    <property type="entry name" value="ARAC-FAMILY TRANSCRIPTIONAL REGULATOR"/>
    <property type="match status" value="1"/>
</dbReference>
<dbReference type="InterPro" id="IPR018062">
    <property type="entry name" value="HTH_AraC-typ_CS"/>
</dbReference>
<dbReference type="PROSITE" id="PS00041">
    <property type="entry name" value="HTH_ARAC_FAMILY_1"/>
    <property type="match status" value="1"/>
</dbReference>
<proteinExistence type="predicted"/>
<feature type="domain" description="HTH araC/xylS-type" evidence="5">
    <location>
        <begin position="516"/>
        <end position="615"/>
    </location>
</feature>
<gene>
    <name evidence="6" type="ORF">H9717_16235</name>
</gene>
<keyword evidence="4" id="KW-1133">Transmembrane helix</keyword>
<evidence type="ECO:0000256" key="4">
    <source>
        <dbReference type="SAM" id="Phobius"/>
    </source>
</evidence>
<dbReference type="InterPro" id="IPR018060">
    <property type="entry name" value="HTH_AraC"/>
</dbReference>
<evidence type="ECO:0000259" key="5">
    <source>
        <dbReference type="PROSITE" id="PS01124"/>
    </source>
</evidence>